<proteinExistence type="predicted"/>
<reference evidence="1" key="2">
    <citation type="journal article" date="2023" name="Science">
        <title>Genomic signatures of disease resistance in endangered staghorn corals.</title>
        <authorList>
            <person name="Vollmer S.V."/>
            <person name="Selwyn J.D."/>
            <person name="Despard B.A."/>
            <person name="Roesel C.L."/>
        </authorList>
    </citation>
    <scope>NUCLEOTIDE SEQUENCE</scope>
    <source>
        <strain evidence="1">K2</strain>
    </source>
</reference>
<dbReference type="Proteomes" id="UP001249851">
    <property type="component" value="Unassembled WGS sequence"/>
</dbReference>
<comment type="caution">
    <text evidence="1">The sequence shown here is derived from an EMBL/GenBank/DDBJ whole genome shotgun (WGS) entry which is preliminary data.</text>
</comment>
<accession>A0AAD9V6L4</accession>
<name>A0AAD9V6L4_ACRCE</name>
<reference evidence="1" key="1">
    <citation type="journal article" date="2023" name="G3 (Bethesda)">
        <title>Whole genome assembly and annotation of the endangered Caribbean coral Acropora cervicornis.</title>
        <authorList>
            <person name="Selwyn J.D."/>
            <person name="Vollmer S.V."/>
        </authorList>
    </citation>
    <scope>NUCLEOTIDE SEQUENCE</scope>
    <source>
        <strain evidence="1">K2</strain>
    </source>
</reference>
<sequence length="426" mass="49266">MLTEFQKHSLPYVEPLQKVLGRTRVYRRLRNKIICLQNEKVFFYVPILKALEVQFQSRAVLKMVFSESDKDEDRGFLQDLNDGLVVQSHPLFSTDDCAHKLLIYYDDVNVANPVTNKIHQLGLFYYQIANIKSVYRAKLNFIHLFAICKKQYTREFGLNEVLTPLVEDFEELGGEQGCPFTRRGAILAVMADTPASQGVGCFEESVGGARRKCWHCMTSWEQMHQITYSSVIYLKQSIKEHLTSVKAIYPNARILQKQHYLVHLPTQILMCGPLIRSWCMRFEGKHSYFKNMARVIKNFKNLPLSLGQRHKSIESATSLEIDGESVDSCPLVADDITFEKGKLLFGHDLEYPLNTIRRSYELDYRNRCNAINVFHYYSITVSGTQYKTGANNFLIFCLADMDLSYHSLQKYQKYGLFPTINYSLLS</sequence>
<keyword evidence="2" id="KW-1185">Reference proteome</keyword>
<organism evidence="1 2">
    <name type="scientific">Acropora cervicornis</name>
    <name type="common">Staghorn coral</name>
    <dbReference type="NCBI Taxonomy" id="6130"/>
    <lineage>
        <taxon>Eukaryota</taxon>
        <taxon>Metazoa</taxon>
        <taxon>Cnidaria</taxon>
        <taxon>Anthozoa</taxon>
        <taxon>Hexacorallia</taxon>
        <taxon>Scleractinia</taxon>
        <taxon>Astrocoeniina</taxon>
        <taxon>Acroporidae</taxon>
        <taxon>Acropora</taxon>
    </lineage>
</organism>
<gene>
    <name evidence="1" type="ORF">P5673_014331</name>
</gene>
<dbReference type="AlphaFoldDB" id="A0AAD9V6L4"/>
<evidence type="ECO:0000313" key="2">
    <source>
        <dbReference type="Proteomes" id="UP001249851"/>
    </source>
</evidence>
<protein>
    <submittedName>
        <fullName evidence="1">Uncharacterized protein</fullName>
    </submittedName>
</protein>
<evidence type="ECO:0000313" key="1">
    <source>
        <dbReference type="EMBL" id="KAK2562640.1"/>
    </source>
</evidence>
<dbReference type="EMBL" id="JARQWQ010000028">
    <property type="protein sequence ID" value="KAK2562640.1"/>
    <property type="molecule type" value="Genomic_DNA"/>
</dbReference>